<dbReference type="EMBL" id="CAJNJA010030081">
    <property type="protein sequence ID" value="CAE7637982.1"/>
    <property type="molecule type" value="Genomic_DNA"/>
</dbReference>
<keyword evidence="2" id="KW-1185">Reference proteome</keyword>
<organism evidence="1 2">
    <name type="scientific">Symbiodinium necroappetens</name>
    <dbReference type="NCBI Taxonomy" id="1628268"/>
    <lineage>
        <taxon>Eukaryota</taxon>
        <taxon>Sar</taxon>
        <taxon>Alveolata</taxon>
        <taxon>Dinophyceae</taxon>
        <taxon>Suessiales</taxon>
        <taxon>Symbiodiniaceae</taxon>
        <taxon>Symbiodinium</taxon>
    </lineage>
</organism>
<dbReference type="OrthoDB" id="406497at2759"/>
<reference evidence="1" key="1">
    <citation type="submission" date="2021-02" db="EMBL/GenBank/DDBJ databases">
        <authorList>
            <person name="Dougan E. K."/>
            <person name="Rhodes N."/>
            <person name="Thang M."/>
            <person name="Chan C."/>
        </authorList>
    </citation>
    <scope>NUCLEOTIDE SEQUENCE</scope>
</reference>
<protein>
    <submittedName>
        <fullName evidence="1">Uncharacterized protein</fullName>
    </submittedName>
</protein>
<feature type="non-terminal residue" evidence="1">
    <location>
        <position position="324"/>
    </location>
</feature>
<comment type="caution">
    <text evidence="1">The sequence shown here is derived from an EMBL/GenBank/DDBJ whole genome shotgun (WGS) entry which is preliminary data.</text>
</comment>
<dbReference type="Proteomes" id="UP000601435">
    <property type="component" value="Unassembled WGS sequence"/>
</dbReference>
<proteinExistence type="predicted"/>
<sequence length="324" mass="37531">MAVRPESVEDWFHFVPALLDNEGWQIVCDSSAGRLLHQNCPWGGHLVRFSLKDIEVHSPPADTSYLFVRPETRVWAKCTYQGLNEELTEVVQHLAPGHAVVRRRSSWRFNRQCAVFFLLLSNRIPSTEMPGDVCWMVRRNYPHRGDSAFLAKCLAEQLEVLVVGRPQGPGTFALDWVLRVLSVPMWASVHFESLLQSARDCTQWFVNRPAVAEMRRRDMQCYAILTIQSWRRGRPLIPAGLGEEDITTVTIDAGRRDGLTSWVRYDPRMVRSGRFLLSEYLTLFLQRIGEQATFYQSLDGQELLPYQCAIAREDWDRLRPRFHR</sequence>
<gene>
    <name evidence="1" type="ORF">SNEC2469_LOCUS18012</name>
</gene>
<evidence type="ECO:0000313" key="2">
    <source>
        <dbReference type="Proteomes" id="UP000601435"/>
    </source>
</evidence>
<name>A0A812VFD2_9DINO</name>
<dbReference type="AlphaFoldDB" id="A0A812VFD2"/>
<evidence type="ECO:0000313" key="1">
    <source>
        <dbReference type="EMBL" id="CAE7637982.1"/>
    </source>
</evidence>
<accession>A0A812VFD2</accession>